<dbReference type="SUPFAM" id="SSF52540">
    <property type="entry name" value="P-loop containing nucleoside triphosphate hydrolases"/>
    <property type="match status" value="1"/>
</dbReference>
<feature type="domain" description="Sulfotransferase" evidence="3">
    <location>
        <begin position="68"/>
        <end position="325"/>
    </location>
</feature>
<keyword evidence="2" id="KW-0808">Transferase</keyword>
<evidence type="ECO:0000256" key="1">
    <source>
        <dbReference type="ARBA" id="ARBA00005771"/>
    </source>
</evidence>
<dbReference type="InterPro" id="IPR027417">
    <property type="entry name" value="P-loop_NTPase"/>
</dbReference>
<dbReference type="VEuPathDB" id="VectorBase:AATE002792"/>
<dbReference type="PANTHER" id="PTHR11783">
    <property type="entry name" value="SULFOTRANSFERASE SULT"/>
    <property type="match status" value="1"/>
</dbReference>
<evidence type="ECO:0000256" key="2">
    <source>
        <dbReference type="ARBA" id="ARBA00022679"/>
    </source>
</evidence>
<name>A0A182IP40_ANOAO</name>
<comment type="similarity">
    <text evidence="1">Belongs to the sulfotransferase 1 family.</text>
</comment>
<dbReference type="AlphaFoldDB" id="A0A182IP40"/>
<dbReference type="InterPro" id="IPR000863">
    <property type="entry name" value="Sulfotransferase_dom"/>
</dbReference>
<evidence type="ECO:0000313" key="4">
    <source>
        <dbReference type="EnsemblMetazoa" id="AATE002792-PA.1"/>
    </source>
</evidence>
<dbReference type="Pfam" id="PF00685">
    <property type="entry name" value="Sulfotransfer_1"/>
    <property type="match status" value="1"/>
</dbReference>
<evidence type="ECO:0000259" key="3">
    <source>
        <dbReference type="Pfam" id="PF00685"/>
    </source>
</evidence>
<dbReference type="Gene3D" id="3.40.50.300">
    <property type="entry name" value="P-loop containing nucleotide triphosphate hydrolases"/>
    <property type="match status" value="1"/>
</dbReference>
<dbReference type="STRING" id="41427.A0A182IP40"/>
<protein>
    <recommendedName>
        <fullName evidence="3">Sulfotransferase domain-containing protein</fullName>
    </recommendedName>
</protein>
<proteinExistence type="inferred from homology"/>
<reference evidence="4" key="1">
    <citation type="submission" date="2022-08" db="UniProtKB">
        <authorList>
            <consortium name="EnsemblMetazoa"/>
        </authorList>
    </citation>
    <scope>IDENTIFICATION</scope>
    <source>
        <strain evidence="4">EBRO</strain>
    </source>
</reference>
<organism evidence="4">
    <name type="scientific">Anopheles atroparvus</name>
    <name type="common">European mosquito</name>
    <dbReference type="NCBI Taxonomy" id="41427"/>
    <lineage>
        <taxon>Eukaryota</taxon>
        <taxon>Metazoa</taxon>
        <taxon>Ecdysozoa</taxon>
        <taxon>Arthropoda</taxon>
        <taxon>Hexapoda</taxon>
        <taxon>Insecta</taxon>
        <taxon>Pterygota</taxon>
        <taxon>Neoptera</taxon>
        <taxon>Endopterygota</taxon>
        <taxon>Diptera</taxon>
        <taxon>Nematocera</taxon>
        <taxon>Culicoidea</taxon>
        <taxon>Culicidae</taxon>
        <taxon>Anophelinae</taxon>
        <taxon>Anopheles</taxon>
    </lineage>
</organism>
<accession>A0A182IP40</accession>
<sequence length="331" mass="38404">MFTYKPLTSERARAVQVPANGPLVEVHLNDQSDLPQGDGTRKKAAYCVLNENYKQSAERIRNLTVYEDDLWIVTAAKCGTTWTQEMMWLLDHNLDYSQAGEVNLIARSIFLEFSTLVPQLAEDTIGLVERTNRPRHIKTHLPMALLPKQLWTVRPRIVYCARNPKDMVTSFFHHYCHLHGYTGSKEAFLEAILEDQVMFQPQIPHTLDFWSIRNEPNVLFIHFEEMKRNMAEVLVRASHFLGKTYTNEQLAQLENHLSFDVMKNNNSANHSILLATMQSVAGRENAKSTSFRFMRKGKIGSYREELTTEYITRLDAYIERQLQGTDFRFLE</sequence>
<dbReference type="EnsemblMetazoa" id="AATE002792-RA">
    <property type="protein sequence ID" value="AATE002792-PA.1"/>
    <property type="gene ID" value="AATE002792"/>
</dbReference>
<dbReference type="GO" id="GO:0008146">
    <property type="term" value="F:sulfotransferase activity"/>
    <property type="evidence" value="ECO:0007669"/>
    <property type="project" value="InterPro"/>
</dbReference>